<dbReference type="EMBL" id="JAUSVX010000009">
    <property type="protein sequence ID" value="MDQ0471688.1"/>
    <property type="molecule type" value="Genomic_DNA"/>
</dbReference>
<organism evidence="1 2">
    <name type="scientific">Labrys wisconsinensis</name>
    <dbReference type="NCBI Taxonomy" id="425677"/>
    <lineage>
        <taxon>Bacteria</taxon>
        <taxon>Pseudomonadati</taxon>
        <taxon>Pseudomonadota</taxon>
        <taxon>Alphaproteobacteria</taxon>
        <taxon>Hyphomicrobiales</taxon>
        <taxon>Xanthobacteraceae</taxon>
        <taxon>Labrys</taxon>
    </lineage>
</organism>
<evidence type="ECO:0000313" key="1">
    <source>
        <dbReference type="EMBL" id="MDQ0471688.1"/>
    </source>
</evidence>
<name>A0ABU0JE41_9HYPH</name>
<dbReference type="RefSeq" id="WP_307277267.1">
    <property type="nucleotide sequence ID" value="NZ_JAUSVX010000009.1"/>
</dbReference>
<dbReference type="Proteomes" id="UP001242480">
    <property type="component" value="Unassembled WGS sequence"/>
</dbReference>
<comment type="caution">
    <text evidence="1">The sequence shown here is derived from an EMBL/GenBank/DDBJ whole genome shotgun (WGS) entry which is preliminary data.</text>
</comment>
<reference evidence="1 2" key="1">
    <citation type="submission" date="2023-07" db="EMBL/GenBank/DDBJ databases">
        <title>Genomic Encyclopedia of Type Strains, Phase IV (KMG-IV): sequencing the most valuable type-strain genomes for metagenomic binning, comparative biology and taxonomic classification.</title>
        <authorList>
            <person name="Goeker M."/>
        </authorList>
    </citation>
    <scope>NUCLEOTIDE SEQUENCE [LARGE SCALE GENOMIC DNA]</scope>
    <source>
        <strain evidence="1 2">DSM 19619</strain>
    </source>
</reference>
<proteinExistence type="predicted"/>
<sequence length="50" mass="4786">MNQAHVCDAAGTPISPSAGLLSPCAGKIGRAPCAVGIALGQGTAIILGRV</sequence>
<accession>A0ABU0JE41</accession>
<keyword evidence="2" id="KW-1185">Reference proteome</keyword>
<protein>
    <submittedName>
        <fullName evidence="1">Uncharacterized protein</fullName>
    </submittedName>
</protein>
<evidence type="ECO:0000313" key="2">
    <source>
        <dbReference type="Proteomes" id="UP001242480"/>
    </source>
</evidence>
<gene>
    <name evidence="1" type="ORF">QO011_004713</name>
</gene>